<keyword evidence="6" id="KW-0732">Signal</keyword>
<feature type="compositionally biased region" description="Low complexity" evidence="5">
    <location>
        <begin position="710"/>
        <end position="721"/>
    </location>
</feature>
<evidence type="ECO:0000256" key="6">
    <source>
        <dbReference type="SAM" id="SignalP"/>
    </source>
</evidence>
<dbReference type="GO" id="GO:0009279">
    <property type="term" value="C:cell outer membrane"/>
    <property type="evidence" value="ECO:0007669"/>
    <property type="project" value="UniProtKB-SubCell"/>
</dbReference>
<evidence type="ECO:0000256" key="4">
    <source>
        <dbReference type="RuleBase" id="RU003357"/>
    </source>
</evidence>
<feature type="domain" description="TonB-dependent receptor-like beta-barrel" evidence="7">
    <location>
        <begin position="468"/>
        <end position="963"/>
    </location>
</feature>
<reference evidence="10" key="1">
    <citation type="journal article" date="2018" name="Front. Microbiol.">
        <title>Genome-Based Analysis Reveals the Taxonomy and Diversity of the Family Idiomarinaceae.</title>
        <authorList>
            <person name="Liu Y."/>
            <person name="Lai Q."/>
            <person name="Shao Z."/>
        </authorList>
    </citation>
    <scope>NUCLEOTIDE SEQUENCE [LARGE SCALE GENOMIC DNA]</scope>
    <source>
        <strain evidence="10">KYW314</strain>
    </source>
</reference>
<evidence type="ECO:0000256" key="3">
    <source>
        <dbReference type="ARBA" id="ARBA00023237"/>
    </source>
</evidence>
<evidence type="ECO:0000256" key="5">
    <source>
        <dbReference type="SAM" id="MobiDB-lite"/>
    </source>
</evidence>
<dbReference type="NCBIfam" id="TIGR01782">
    <property type="entry name" value="TonB-Xanth-Caul"/>
    <property type="match status" value="1"/>
</dbReference>
<evidence type="ECO:0000313" key="9">
    <source>
        <dbReference type="EMBL" id="RUO40920.1"/>
    </source>
</evidence>
<dbReference type="PANTHER" id="PTHR40980">
    <property type="entry name" value="PLUG DOMAIN-CONTAINING PROTEIN"/>
    <property type="match status" value="1"/>
</dbReference>
<dbReference type="InterPro" id="IPR000531">
    <property type="entry name" value="Beta-barrel_TonB"/>
</dbReference>
<dbReference type="InterPro" id="IPR010104">
    <property type="entry name" value="TonB_rcpt_bac"/>
</dbReference>
<feature type="region of interest" description="Disordered" evidence="5">
    <location>
        <begin position="710"/>
        <end position="729"/>
    </location>
</feature>
<evidence type="ECO:0000256" key="2">
    <source>
        <dbReference type="ARBA" id="ARBA00023136"/>
    </source>
</evidence>
<comment type="similarity">
    <text evidence="4">Belongs to the TonB-dependent receptor family.</text>
</comment>
<dbReference type="Gene3D" id="2.170.130.10">
    <property type="entry name" value="TonB-dependent receptor, plug domain"/>
    <property type="match status" value="1"/>
</dbReference>
<dbReference type="InterPro" id="IPR012910">
    <property type="entry name" value="Plug_dom"/>
</dbReference>
<name>A0A7Z6ZTQ5_9GAMM</name>
<keyword evidence="10" id="KW-1185">Reference proteome</keyword>
<proteinExistence type="inferred from homology"/>
<dbReference type="AlphaFoldDB" id="A0A7Z6ZTQ5"/>
<accession>A0A7Z6ZTQ5</accession>
<sequence>MKNNKFIKSPVAAAISVVLSAGIMAPVYAQDTSAQNATAVEQTEQQAEQNDNVEIISVKGIRGSLARSSDFKRNSNGIVDAISSEEMGKFPDTNLAESLQRITGVSVSRVNGEGSQITVRGFGPEFNLITLNGRQMPGTGYTRSYNLENLSSEGVSALEVYKTARAETPSGGLGATVNIVTLRPLSTSGQRFAIMGKALHDTSVEVGDDVTPEVAAVYSNTFADDRFGVAFSVSQSRRDFQLQQANIQGWQANVGLPTLDESLAIDPRPIGEDGERIGNHFFPKDMNYGIEDVATERTNGQLTLQFNPIDDLVLTADYTTSRALTGRDSIGWGIWNEFGGNINAYELDENGTAIYADISGNDGSFTTNKSTTEVKAQSIGFNISYDARDDLRFWFDVHDSSNETDNGADPGSMNAGQVILGSDQLLTKIYDYRNGEIPQASILWANGTNMLMPSEIDSNFGQFIRSPGESNIKQYQFKTEWFNYGTFDLPLTKITAGLSRTDQDMGGYNAWSGLRGGPGFNPAFTEIFPDGMFELRSTGNFLDQFVGGGNDLASPYYYWYDFDEAVARQMAYLTEELMGADAFVPDAFYDGIDSESYVTEVTDAIFVQSDWEFEIGRFPAQLNVGVRYEKTDVTSTVRQRVERQVNWVSASEWIMQYEPQGEGSFLTLTGDHDVLLPMLDLRVDFTDELVGRFSTGKTIARAPLGALAGGRSLSGSPRPGARSGGQGNTNLLPFESTNIDLSLEYYYAPGSYAAIGYFRKDVDNFIQTTITDITIEGLRDIFNGPRYQQAIADIEARGEQATSTAIFEQMLANGHGNEDGVIEPNADDPLIVWSISQPQNTDSKSVDGFEIAGQHIFGETGFGLGANATIVQGDVEFDVNSLTQQSPLTGLSDSANFQAFYEKDGLSVKATYAWRDSYLIGVGQAQGSSDAPPQFAKAYGQWDLSVNYAVTDNLTVFFEGINLNNETEQGYGRFEEQFLFARQYGPRYTVGARYSF</sequence>
<keyword evidence="4" id="KW-0798">TonB box</keyword>
<dbReference type="RefSeq" id="WP_169929655.1">
    <property type="nucleotide sequence ID" value="NZ_PIPR01000001.1"/>
</dbReference>
<feature type="chain" id="PRO_5031573370" evidence="6">
    <location>
        <begin position="30"/>
        <end position="996"/>
    </location>
</feature>
<comment type="subcellular location">
    <subcellularLocation>
        <location evidence="1 4">Cell outer membrane</location>
    </subcellularLocation>
</comment>
<evidence type="ECO:0000259" key="7">
    <source>
        <dbReference type="Pfam" id="PF00593"/>
    </source>
</evidence>
<dbReference type="EMBL" id="PIPR01000001">
    <property type="protein sequence ID" value="RUO40920.1"/>
    <property type="molecule type" value="Genomic_DNA"/>
</dbReference>
<evidence type="ECO:0000259" key="8">
    <source>
        <dbReference type="Pfam" id="PF07715"/>
    </source>
</evidence>
<feature type="signal peptide" evidence="6">
    <location>
        <begin position="1"/>
        <end position="29"/>
    </location>
</feature>
<organism evidence="9 10">
    <name type="scientific">Pseudidiomarina aestuarii</name>
    <dbReference type="NCBI Taxonomy" id="624146"/>
    <lineage>
        <taxon>Bacteria</taxon>
        <taxon>Pseudomonadati</taxon>
        <taxon>Pseudomonadota</taxon>
        <taxon>Gammaproteobacteria</taxon>
        <taxon>Alteromonadales</taxon>
        <taxon>Idiomarinaceae</taxon>
        <taxon>Pseudidiomarina</taxon>
    </lineage>
</organism>
<dbReference type="Proteomes" id="UP000287766">
    <property type="component" value="Unassembled WGS sequence"/>
</dbReference>
<protein>
    <submittedName>
        <fullName evidence="9">TonB-dependent receptor</fullName>
    </submittedName>
</protein>
<feature type="domain" description="TonB-dependent receptor plug" evidence="8">
    <location>
        <begin position="73"/>
        <end position="175"/>
    </location>
</feature>
<dbReference type="Pfam" id="PF07715">
    <property type="entry name" value="Plug"/>
    <property type="match status" value="1"/>
</dbReference>
<gene>
    <name evidence="9" type="ORF">CWE22_01605</name>
</gene>
<evidence type="ECO:0000256" key="1">
    <source>
        <dbReference type="ARBA" id="ARBA00004442"/>
    </source>
</evidence>
<keyword evidence="3" id="KW-0998">Cell outer membrane</keyword>
<dbReference type="Pfam" id="PF00593">
    <property type="entry name" value="TonB_dep_Rec_b-barrel"/>
    <property type="match status" value="1"/>
</dbReference>
<dbReference type="InterPro" id="IPR036942">
    <property type="entry name" value="Beta-barrel_TonB_sf"/>
</dbReference>
<comment type="caution">
    <text evidence="9">The sequence shown here is derived from an EMBL/GenBank/DDBJ whole genome shotgun (WGS) entry which is preliminary data.</text>
</comment>
<dbReference type="Gene3D" id="2.40.170.20">
    <property type="entry name" value="TonB-dependent receptor, beta-barrel domain"/>
    <property type="match status" value="1"/>
</dbReference>
<dbReference type="PANTHER" id="PTHR40980:SF3">
    <property type="entry name" value="TONB-DEPENDENT RECEPTOR-LIKE BETA-BARREL DOMAIN-CONTAINING PROTEIN"/>
    <property type="match status" value="1"/>
</dbReference>
<keyword evidence="9" id="KW-0675">Receptor</keyword>
<evidence type="ECO:0000313" key="10">
    <source>
        <dbReference type="Proteomes" id="UP000287766"/>
    </source>
</evidence>
<dbReference type="SUPFAM" id="SSF56935">
    <property type="entry name" value="Porins"/>
    <property type="match status" value="1"/>
</dbReference>
<keyword evidence="2 4" id="KW-0472">Membrane</keyword>
<dbReference type="InterPro" id="IPR037066">
    <property type="entry name" value="Plug_dom_sf"/>
</dbReference>